<sequence length="101" mass="10765">MAGSHLARGGAEVQRDQREAFALDAADHFADEAAGHAVGLDEDEGAFSHAEILTAAPIPADWALDSADWALDSADWALDSADCALDSADWALILTYWALFY</sequence>
<keyword evidence="2" id="KW-1185">Reference proteome</keyword>
<organism evidence="1 2">
    <name type="scientific">Gordonia crocea</name>
    <dbReference type="NCBI Taxonomy" id="589162"/>
    <lineage>
        <taxon>Bacteria</taxon>
        <taxon>Bacillati</taxon>
        <taxon>Actinomycetota</taxon>
        <taxon>Actinomycetes</taxon>
        <taxon>Mycobacteriales</taxon>
        <taxon>Gordoniaceae</taxon>
        <taxon>Gordonia</taxon>
    </lineage>
</organism>
<name>A0A7I9UWJ1_9ACTN</name>
<dbReference type="EMBL" id="BJOU01000001">
    <property type="protein sequence ID" value="GED97574.1"/>
    <property type="molecule type" value="Genomic_DNA"/>
</dbReference>
<gene>
    <name evidence="1" type="ORF">nbrc107697_16130</name>
</gene>
<evidence type="ECO:0000313" key="1">
    <source>
        <dbReference type="EMBL" id="GED97574.1"/>
    </source>
</evidence>
<reference evidence="2" key="1">
    <citation type="submission" date="2019-06" db="EMBL/GenBank/DDBJ databases">
        <title>Gordonia isolated from sludge of a wastewater treatment plant.</title>
        <authorList>
            <person name="Tamura T."/>
            <person name="Aoyama K."/>
            <person name="Kang Y."/>
            <person name="Saito S."/>
            <person name="Akiyama N."/>
            <person name="Yazawa K."/>
            <person name="Gonoi T."/>
            <person name="Mikami Y."/>
        </authorList>
    </citation>
    <scope>NUCLEOTIDE SEQUENCE [LARGE SCALE GENOMIC DNA]</scope>
    <source>
        <strain evidence="2">NBRC 107697</strain>
    </source>
</reference>
<comment type="caution">
    <text evidence="1">The sequence shown here is derived from an EMBL/GenBank/DDBJ whole genome shotgun (WGS) entry which is preliminary data.</text>
</comment>
<accession>A0A7I9UWJ1</accession>
<dbReference type="AlphaFoldDB" id="A0A7I9UWJ1"/>
<evidence type="ECO:0000313" key="2">
    <source>
        <dbReference type="Proteomes" id="UP000444980"/>
    </source>
</evidence>
<protein>
    <submittedName>
        <fullName evidence="1">Uncharacterized protein</fullName>
    </submittedName>
</protein>
<proteinExistence type="predicted"/>
<dbReference type="Proteomes" id="UP000444980">
    <property type="component" value="Unassembled WGS sequence"/>
</dbReference>